<dbReference type="GO" id="GO:0034220">
    <property type="term" value="P:monoatomic ion transmembrane transport"/>
    <property type="evidence" value="ECO:0007669"/>
    <property type="project" value="UniProtKB-KW"/>
</dbReference>
<dbReference type="GO" id="GO:0016020">
    <property type="term" value="C:membrane"/>
    <property type="evidence" value="ECO:0007669"/>
    <property type="project" value="UniProtKB-SubCell"/>
</dbReference>
<dbReference type="InterPro" id="IPR020966">
    <property type="entry name" value="ALMT"/>
</dbReference>
<comment type="caution">
    <text evidence="11">The sequence shown here is derived from an EMBL/GenBank/DDBJ whole genome shotgun (WGS) entry which is preliminary data.</text>
</comment>
<feature type="transmembrane region" description="Helical" evidence="10">
    <location>
        <begin position="110"/>
        <end position="130"/>
    </location>
</feature>
<reference evidence="11 12" key="1">
    <citation type="journal article" date="2023" name="G3 (Bethesda)">
        <title>A chromosome-length genome assembly and annotation of blackberry (Rubus argutus, cv. 'Hillquist').</title>
        <authorList>
            <person name="Bruna T."/>
            <person name="Aryal R."/>
            <person name="Dudchenko O."/>
            <person name="Sargent D.J."/>
            <person name="Mead D."/>
            <person name="Buti M."/>
            <person name="Cavallini A."/>
            <person name="Hytonen T."/>
            <person name="Andres J."/>
            <person name="Pham M."/>
            <person name="Weisz D."/>
            <person name="Mascagni F."/>
            <person name="Usai G."/>
            <person name="Natali L."/>
            <person name="Bassil N."/>
            <person name="Fernandez G.E."/>
            <person name="Lomsadze A."/>
            <person name="Armour M."/>
            <person name="Olukolu B."/>
            <person name="Poorten T."/>
            <person name="Britton C."/>
            <person name="Davik J."/>
            <person name="Ashrafi H."/>
            <person name="Aiden E.L."/>
            <person name="Borodovsky M."/>
            <person name="Worthington M."/>
        </authorList>
    </citation>
    <scope>NUCLEOTIDE SEQUENCE [LARGE SCALE GENOMIC DNA]</scope>
    <source>
        <strain evidence="11">PI 553951</strain>
    </source>
</reference>
<evidence type="ECO:0000256" key="7">
    <source>
        <dbReference type="ARBA" id="ARBA00023136"/>
    </source>
</evidence>
<comment type="similarity">
    <text evidence="2">Belongs to the aromatic acid exporter (TC 2.A.85) family.</text>
</comment>
<organism evidence="11 12">
    <name type="scientific">Rubus argutus</name>
    <name type="common">Southern blackberry</name>
    <dbReference type="NCBI Taxonomy" id="59490"/>
    <lineage>
        <taxon>Eukaryota</taxon>
        <taxon>Viridiplantae</taxon>
        <taxon>Streptophyta</taxon>
        <taxon>Embryophyta</taxon>
        <taxon>Tracheophyta</taxon>
        <taxon>Spermatophyta</taxon>
        <taxon>Magnoliopsida</taxon>
        <taxon>eudicotyledons</taxon>
        <taxon>Gunneridae</taxon>
        <taxon>Pentapetalae</taxon>
        <taxon>rosids</taxon>
        <taxon>fabids</taxon>
        <taxon>Rosales</taxon>
        <taxon>Rosaceae</taxon>
        <taxon>Rosoideae</taxon>
        <taxon>Rosoideae incertae sedis</taxon>
        <taxon>Rubus</taxon>
    </lineage>
</organism>
<evidence type="ECO:0000256" key="2">
    <source>
        <dbReference type="ARBA" id="ARBA00007079"/>
    </source>
</evidence>
<dbReference type="Pfam" id="PF11744">
    <property type="entry name" value="ALMT"/>
    <property type="match status" value="1"/>
</dbReference>
<feature type="transmembrane region" description="Helical" evidence="10">
    <location>
        <begin position="85"/>
        <end position="103"/>
    </location>
</feature>
<feature type="compositionally biased region" description="Basic and acidic residues" evidence="9">
    <location>
        <begin position="419"/>
        <end position="431"/>
    </location>
</feature>
<sequence length="458" mass="50391">MGSTVISIPDGELPLPLPNTKKEKERPIKLSIIFSIIISYLGELQKNKQNMRKLIHSVKVGIALVVVSLLYLLDPLFDRVGENAMWAIMTVVVIFEFFAGATLSKGLNRGLGTILGGGLGCLAAALAQAVSGMGNASIIIIGCSVFIISAAGTYTRLQPNIKKRYDYAAMIFILTFNLVIVSGLRADEVLKLARSRLSTIGMGFAVCIFISLLIFPSWASDELHDSIASKFQDLANPIEEYLENYFRLDTEIDDQPVPMSSSSGSCKSVLHSKSKMSHWQFCEMGTMAWKVWSLLPMEQIPTVGELLRDLATIVLSFKACLQSPRQPSSSVRQSMKEPSKAIGLSLALTLRELGESVMKMRRSQQEAVIMPKLKSMRLELNSIISSSKFGPLENVDDNGTGTNHSAKVEPSSKTGKSTKKPEKARTAKEEARSWGMAIANPFLHIVDFLPWLTMLNHY</sequence>
<comment type="subcellular location">
    <subcellularLocation>
        <location evidence="1">Membrane</location>
        <topology evidence="1">Multi-pass membrane protein</topology>
    </subcellularLocation>
</comment>
<keyword evidence="8" id="KW-0407">Ion channel</keyword>
<name>A0AAW1W5T4_RUBAR</name>
<evidence type="ECO:0000256" key="6">
    <source>
        <dbReference type="ARBA" id="ARBA00023065"/>
    </source>
</evidence>
<evidence type="ECO:0000256" key="8">
    <source>
        <dbReference type="ARBA" id="ARBA00023303"/>
    </source>
</evidence>
<evidence type="ECO:0000256" key="4">
    <source>
        <dbReference type="ARBA" id="ARBA00022692"/>
    </source>
</evidence>
<evidence type="ECO:0000256" key="9">
    <source>
        <dbReference type="SAM" id="MobiDB-lite"/>
    </source>
</evidence>
<dbReference type="AlphaFoldDB" id="A0AAW1W5T4"/>
<protein>
    <submittedName>
        <fullName evidence="11">Uncharacterized protein</fullName>
    </submittedName>
</protein>
<evidence type="ECO:0000313" key="11">
    <source>
        <dbReference type="EMBL" id="KAK9919368.1"/>
    </source>
</evidence>
<dbReference type="Proteomes" id="UP001457282">
    <property type="component" value="Unassembled WGS sequence"/>
</dbReference>
<keyword evidence="4 10" id="KW-0812">Transmembrane</keyword>
<dbReference type="PANTHER" id="PTHR31086">
    <property type="entry name" value="ALUMINUM-ACTIVATED MALATE TRANSPORTER 10"/>
    <property type="match status" value="1"/>
</dbReference>
<gene>
    <name evidence="11" type="ORF">M0R45_027963</name>
</gene>
<feature type="region of interest" description="Disordered" evidence="9">
    <location>
        <begin position="391"/>
        <end position="431"/>
    </location>
</feature>
<evidence type="ECO:0000256" key="1">
    <source>
        <dbReference type="ARBA" id="ARBA00004141"/>
    </source>
</evidence>
<evidence type="ECO:0000256" key="5">
    <source>
        <dbReference type="ARBA" id="ARBA00022989"/>
    </source>
</evidence>
<keyword evidence="5 10" id="KW-1133">Transmembrane helix</keyword>
<feature type="transmembrane region" description="Helical" evidence="10">
    <location>
        <begin position="197"/>
        <end position="215"/>
    </location>
</feature>
<feature type="transmembrane region" description="Helical" evidence="10">
    <location>
        <begin position="167"/>
        <end position="185"/>
    </location>
</feature>
<keyword evidence="7 10" id="KW-0472">Membrane</keyword>
<proteinExistence type="inferred from homology"/>
<feature type="transmembrane region" description="Helical" evidence="10">
    <location>
        <begin position="136"/>
        <end position="155"/>
    </location>
</feature>
<accession>A0AAW1W5T4</accession>
<keyword evidence="12" id="KW-1185">Reference proteome</keyword>
<dbReference type="EMBL" id="JBEDUW010000006">
    <property type="protein sequence ID" value="KAK9919368.1"/>
    <property type="molecule type" value="Genomic_DNA"/>
</dbReference>
<dbReference type="GO" id="GO:0015743">
    <property type="term" value="P:malate transport"/>
    <property type="evidence" value="ECO:0007669"/>
    <property type="project" value="InterPro"/>
</dbReference>
<keyword evidence="3" id="KW-0813">Transport</keyword>
<evidence type="ECO:0000313" key="12">
    <source>
        <dbReference type="Proteomes" id="UP001457282"/>
    </source>
</evidence>
<keyword evidence="6" id="KW-0406">Ion transport</keyword>
<feature type="transmembrane region" description="Helical" evidence="10">
    <location>
        <begin position="54"/>
        <end position="73"/>
    </location>
</feature>
<evidence type="ECO:0000256" key="3">
    <source>
        <dbReference type="ARBA" id="ARBA00022448"/>
    </source>
</evidence>
<evidence type="ECO:0000256" key="10">
    <source>
        <dbReference type="SAM" id="Phobius"/>
    </source>
</evidence>